<sequence>MNITDLNTLVSWSKNHKENNLFGRYLTYADIEPILKNLSQKFSKEIIGHSYKGIPIHKITIGSGKIKILLWSQMHGNESTGTKALFDLLKWLDDDTHLMVNEILKACTLVFVPMLNPDGAAVYTRVNAQNIDLNRDAVAVKAPESKILQAVLKDVNPKYCFNLHDQRTIFNVGDYPATISFLAPSEEESREVTEGRKITMSVINAMFSSLAQVIPGQIGRYTDEFYPTATGDNFQKAGYYTILIEAGHYQDDYNREEVRRFNFISLVAGISFIASEKDNSNYEAYFEIPNNEKSFLDIIYKNIELVEENRLVDVGVLFKETLEDKKVIFRPTIEIIGNLSEYNANTIINKNGEKFETKLSLSKLFDN</sequence>
<dbReference type="Proteomes" id="UP000623301">
    <property type="component" value="Unassembled WGS sequence"/>
</dbReference>
<protein>
    <submittedName>
        <fullName evidence="9">DUF2817 domain-containing protein</fullName>
    </submittedName>
</protein>
<keyword evidence="4" id="KW-0378">Hydrolase</keyword>
<dbReference type="InterPro" id="IPR000834">
    <property type="entry name" value="Peptidase_M14"/>
</dbReference>
<evidence type="ECO:0000256" key="6">
    <source>
        <dbReference type="ARBA" id="ARBA00023049"/>
    </source>
</evidence>
<dbReference type="SMART" id="SM00631">
    <property type="entry name" value="Zn_pept"/>
    <property type="match status" value="1"/>
</dbReference>
<comment type="caution">
    <text evidence="9">The sequence shown here is derived from an EMBL/GenBank/DDBJ whole genome shotgun (WGS) entry which is preliminary data.</text>
</comment>
<proteinExistence type="inferred from homology"/>
<comment type="similarity">
    <text evidence="2 7">Belongs to the peptidase M14 family.</text>
</comment>
<dbReference type="RefSeq" id="WP_198841124.1">
    <property type="nucleotide sequence ID" value="NZ_JAEHFJ010000004.1"/>
</dbReference>
<evidence type="ECO:0000313" key="9">
    <source>
        <dbReference type="EMBL" id="MBJ2174373.1"/>
    </source>
</evidence>
<dbReference type="EMBL" id="JAEHFJ010000004">
    <property type="protein sequence ID" value="MBJ2174373.1"/>
    <property type="molecule type" value="Genomic_DNA"/>
</dbReference>
<evidence type="ECO:0000259" key="8">
    <source>
        <dbReference type="PROSITE" id="PS52035"/>
    </source>
</evidence>
<reference evidence="9 10" key="1">
    <citation type="submission" date="2020-12" db="EMBL/GenBank/DDBJ databases">
        <title>Aureibaculum luteum sp. nov. and Aureibaculum flavum sp. nov., novel members of the family Flavobacteriaceae isolated from Antarctic intertidal sediments.</title>
        <authorList>
            <person name="He X."/>
            <person name="Zhang X."/>
        </authorList>
    </citation>
    <scope>NUCLEOTIDE SEQUENCE [LARGE SCALE GENOMIC DNA]</scope>
    <source>
        <strain evidence="9 10">A20</strain>
    </source>
</reference>
<evidence type="ECO:0000256" key="4">
    <source>
        <dbReference type="ARBA" id="ARBA00022801"/>
    </source>
</evidence>
<dbReference type="PANTHER" id="PTHR11705:SF143">
    <property type="entry name" value="SLL0236 PROTEIN"/>
    <property type="match status" value="1"/>
</dbReference>
<dbReference type="PROSITE" id="PS52035">
    <property type="entry name" value="PEPTIDASE_M14"/>
    <property type="match status" value="1"/>
</dbReference>
<evidence type="ECO:0000256" key="3">
    <source>
        <dbReference type="ARBA" id="ARBA00022670"/>
    </source>
</evidence>
<dbReference type="SUPFAM" id="SSF53187">
    <property type="entry name" value="Zn-dependent exopeptidases"/>
    <property type="match status" value="1"/>
</dbReference>
<dbReference type="PANTHER" id="PTHR11705">
    <property type="entry name" value="PROTEASE FAMILY M14 CARBOXYPEPTIDASE A,B"/>
    <property type="match status" value="1"/>
</dbReference>
<dbReference type="Gene3D" id="3.40.630.10">
    <property type="entry name" value="Zn peptidases"/>
    <property type="match status" value="1"/>
</dbReference>
<dbReference type="Pfam" id="PF00246">
    <property type="entry name" value="Peptidase_M14"/>
    <property type="match status" value="1"/>
</dbReference>
<feature type="active site" description="Proton donor/acceptor" evidence="7">
    <location>
        <position position="245"/>
    </location>
</feature>
<organism evidence="9 10">
    <name type="scientific">Aureibaculum flavum</name>
    <dbReference type="NCBI Taxonomy" id="2795986"/>
    <lineage>
        <taxon>Bacteria</taxon>
        <taxon>Pseudomonadati</taxon>
        <taxon>Bacteroidota</taxon>
        <taxon>Flavobacteriia</taxon>
        <taxon>Flavobacteriales</taxon>
        <taxon>Flavobacteriaceae</taxon>
        <taxon>Aureibaculum</taxon>
    </lineage>
</organism>
<evidence type="ECO:0000256" key="2">
    <source>
        <dbReference type="ARBA" id="ARBA00005988"/>
    </source>
</evidence>
<accession>A0ABS0WQW8</accession>
<keyword evidence="3" id="KW-0645">Protease</keyword>
<keyword evidence="10" id="KW-1185">Reference proteome</keyword>
<evidence type="ECO:0000256" key="5">
    <source>
        <dbReference type="ARBA" id="ARBA00022833"/>
    </source>
</evidence>
<keyword evidence="6" id="KW-0482">Metalloprotease</keyword>
<evidence type="ECO:0000256" key="1">
    <source>
        <dbReference type="ARBA" id="ARBA00001947"/>
    </source>
</evidence>
<evidence type="ECO:0000313" key="10">
    <source>
        <dbReference type="Proteomes" id="UP000623301"/>
    </source>
</evidence>
<evidence type="ECO:0000256" key="7">
    <source>
        <dbReference type="PROSITE-ProRule" id="PRU01379"/>
    </source>
</evidence>
<keyword evidence="5" id="KW-0862">Zinc</keyword>
<name>A0ABS0WQW8_9FLAO</name>
<feature type="domain" description="Peptidase M14" evidence="8">
    <location>
        <begin position="24"/>
        <end position="273"/>
    </location>
</feature>
<gene>
    <name evidence="9" type="ORF">JBL43_09005</name>
</gene>
<comment type="cofactor">
    <cofactor evidence="1">
        <name>Zn(2+)</name>
        <dbReference type="ChEBI" id="CHEBI:29105"/>
    </cofactor>
</comment>